<evidence type="ECO:0000256" key="6">
    <source>
        <dbReference type="ARBA" id="ARBA00023212"/>
    </source>
</evidence>
<evidence type="ECO:0000256" key="1">
    <source>
        <dbReference type="ARBA" id="ARBA00004120"/>
    </source>
</evidence>
<keyword evidence="4" id="KW-0963">Cytoplasm</keyword>
<keyword evidence="5" id="KW-0969">Cilium</keyword>
<name>A0ABQ9UR53_SAGOE</name>
<sequence>MTNRSSLAIVFKLNEDDQPVLPSSILDIPVYKSRIQSLHLLFSLYSEFKNSEHFKALTEGKKAFTPSSNSTSQAGDMET</sequence>
<evidence type="ECO:0000313" key="9">
    <source>
        <dbReference type="EMBL" id="KAK2099559.1"/>
    </source>
</evidence>
<evidence type="ECO:0000256" key="3">
    <source>
        <dbReference type="ARBA" id="ARBA00017206"/>
    </source>
</evidence>
<evidence type="ECO:0000256" key="4">
    <source>
        <dbReference type="ARBA" id="ARBA00022490"/>
    </source>
</evidence>
<organism evidence="9 10">
    <name type="scientific">Saguinus oedipus</name>
    <name type="common">Cotton-top tamarin</name>
    <name type="synonym">Oedipomidas oedipus</name>
    <dbReference type="NCBI Taxonomy" id="9490"/>
    <lineage>
        <taxon>Eukaryota</taxon>
        <taxon>Metazoa</taxon>
        <taxon>Chordata</taxon>
        <taxon>Craniata</taxon>
        <taxon>Vertebrata</taxon>
        <taxon>Euteleostomi</taxon>
        <taxon>Mammalia</taxon>
        <taxon>Eutheria</taxon>
        <taxon>Euarchontoglires</taxon>
        <taxon>Primates</taxon>
        <taxon>Haplorrhini</taxon>
        <taxon>Platyrrhini</taxon>
        <taxon>Cebidae</taxon>
        <taxon>Callitrichinae</taxon>
        <taxon>Saguinus</taxon>
    </lineage>
</organism>
<keyword evidence="7" id="KW-0966">Cell projection</keyword>
<reference evidence="9 10" key="1">
    <citation type="submission" date="2023-05" db="EMBL/GenBank/DDBJ databases">
        <title>B98-5 Cell Line De Novo Hybrid Assembly: An Optical Mapping Approach.</title>
        <authorList>
            <person name="Kananen K."/>
            <person name="Auerbach J.A."/>
            <person name="Kautto E."/>
            <person name="Blachly J.S."/>
        </authorList>
    </citation>
    <scope>NUCLEOTIDE SEQUENCE [LARGE SCALE GENOMIC DNA]</scope>
    <source>
        <strain evidence="9">B95-8</strain>
        <tissue evidence="9">Cell line</tissue>
    </source>
</reference>
<keyword evidence="10" id="KW-1185">Reference proteome</keyword>
<protein>
    <recommendedName>
        <fullName evidence="3">Intraflagellar transport protein 46 homolog</fullName>
    </recommendedName>
</protein>
<evidence type="ECO:0000256" key="5">
    <source>
        <dbReference type="ARBA" id="ARBA00023069"/>
    </source>
</evidence>
<evidence type="ECO:0000256" key="8">
    <source>
        <dbReference type="SAM" id="MobiDB-lite"/>
    </source>
</evidence>
<gene>
    <name evidence="9" type="primary">IFT46_1</name>
    <name evidence="9" type="ORF">P7K49_020907</name>
</gene>
<feature type="region of interest" description="Disordered" evidence="8">
    <location>
        <begin position="60"/>
        <end position="79"/>
    </location>
</feature>
<feature type="compositionally biased region" description="Polar residues" evidence="8">
    <location>
        <begin position="65"/>
        <end position="79"/>
    </location>
</feature>
<evidence type="ECO:0000256" key="7">
    <source>
        <dbReference type="ARBA" id="ARBA00023273"/>
    </source>
</evidence>
<proteinExistence type="inferred from homology"/>
<dbReference type="InterPro" id="IPR022088">
    <property type="entry name" value="Intraflagellar_transp_cmplxB"/>
</dbReference>
<dbReference type="PANTHER" id="PTHR13376:SF0">
    <property type="entry name" value="INTRAFLAGELLAR TRANSPORT PROTEIN 46 HOMOLOG"/>
    <property type="match status" value="1"/>
</dbReference>
<accession>A0ABQ9UR53</accession>
<dbReference type="EMBL" id="JASSZA010000010">
    <property type="protein sequence ID" value="KAK2099559.1"/>
    <property type="molecule type" value="Genomic_DNA"/>
</dbReference>
<dbReference type="PANTHER" id="PTHR13376">
    <property type="entry name" value="INTRAFLAGELLAR TRANSPORT PROTEIN 46 HOMOLOG"/>
    <property type="match status" value="1"/>
</dbReference>
<dbReference type="Proteomes" id="UP001266305">
    <property type="component" value="Unassembled WGS sequence"/>
</dbReference>
<dbReference type="Pfam" id="PF12317">
    <property type="entry name" value="IFT46_B_C"/>
    <property type="match status" value="1"/>
</dbReference>
<keyword evidence="6" id="KW-0206">Cytoskeleton</keyword>
<comment type="subcellular location">
    <subcellularLocation>
        <location evidence="1">Cytoplasm</location>
        <location evidence="1">Cytoskeleton</location>
        <location evidence="1">Cilium basal body</location>
    </subcellularLocation>
</comment>
<comment type="similarity">
    <text evidence="2">Belongs to the IFT46 family.</text>
</comment>
<evidence type="ECO:0000256" key="2">
    <source>
        <dbReference type="ARBA" id="ARBA00007700"/>
    </source>
</evidence>
<comment type="caution">
    <text evidence="9">The sequence shown here is derived from an EMBL/GenBank/DDBJ whole genome shotgun (WGS) entry which is preliminary data.</text>
</comment>
<evidence type="ECO:0000313" key="10">
    <source>
        <dbReference type="Proteomes" id="UP001266305"/>
    </source>
</evidence>